<evidence type="ECO:0000259" key="2">
    <source>
        <dbReference type="Pfam" id="PF12728"/>
    </source>
</evidence>
<dbReference type="GO" id="GO:0031419">
    <property type="term" value="F:cobalamin binding"/>
    <property type="evidence" value="ECO:0007669"/>
    <property type="project" value="InterPro"/>
</dbReference>
<reference evidence="3 4" key="1">
    <citation type="submission" date="2019-02" db="EMBL/GenBank/DDBJ databases">
        <title>Deep-cultivation of Planctomycetes and their phenomic and genomic characterization uncovers novel biology.</title>
        <authorList>
            <person name="Wiegand S."/>
            <person name="Jogler M."/>
            <person name="Boedeker C."/>
            <person name="Pinto D."/>
            <person name="Vollmers J."/>
            <person name="Rivas-Marin E."/>
            <person name="Kohn T."/>
            <person name="Peeters S.H."/>
            <person name="Heuer A."/>
            <person name="Rast P."/>
            <person name="Oberbeckmann S."/>
            <person name="Bunk B."/>
            <person name="Jeske O."/>
            <person name="Meyerdierks A."/>
            <person name="Storesund J.E."/>
            <person name="Kallscheuer N."/>
            <person name="Luecker S."/>
            <person name="Lage O.M."/>
            <person name="Pohl T."/>
            <person name="Merkel B.J."/>
            <person name="Hornburger P."/>
            <person name="Mueller R.-W."/>
            <person name="Bruemmer F."/>
            <person name="Labrenz M."/>
            <person name="Spormann A.M."/>
            <person name="Op Den Camp H."/>
            <person name="Overmann J."/>
            <person name="Amann R."/>
            <person name="Jetten M.S.M."/>
            <person name="Mascher T."/>
            <person name="Medema M.H."/>
            <person name="Devos D.P."/>
            <person name="Kaster A.-K."/>
            <person name="Ovreas L."/>
            <person name="Rohde M."/>
            <person name="Galperin M.Y."/>
            <person name="Jogler C."/>
        </authorList>
    </citation>
    <scope>NUCLEOTIDE SEQUENCE [LARGE SCALE GENOMIC DNA]</scope>
    <source>
        <strain evidence="3 4">Poly41</strain>
    </source>
</reference>
<protein>
    <submittedName>
        <fullName evidence="3">Helix-turn-helix domain protein</fullName>
    </submittedName>
</protein>
<accession>A0A5C6DZ43</accession>
<evidence type="ECO:0000313" key="4">
    <source>
        <dbReference type="Proteomes" id="UP000319143"/>
    </source>
</evidence>
<dbReference type="GO" id="GO:0046872">
    <property type="term" value="F:metal ion binding"/>
    <property type="evidence" value="ECO:0007669"/>
    <property type="project" value="InterPro"/>
</dbReference>
<dbReference type="Gene3D" id="3.40.50.280">
    <property type="entry name" value="Cobalamin-binding domain"/>
    <property type="match status" value="1"/>
</dbReference>
<evidence type="ECO:0000313" key="3">
    <source>
        <dbReference type="EMBL" id="TWU41918.1"/>
    </source>
</evidence>
<comment type="caution">
    <text evidence="3">The sequence shown here is derived from an EMBL/GenBank/DDBJ whole genome shotgun (WGS) entry which is preliminary data.</text>
</comment>
<keyword evidence="4" id="KW-1185">Reference proteome</keyword>
<dbReference type="InterPro" id="IPR036724">
    <property type="entry name" value="Cobalamin-bd_sf"/>
</dbReference>
<feature type="domain" description="Helix-turn-helix" evidence="2">
    <location>
        <begin position="134"/>
        <end position="181"/>
    </location>
</feature>
<sequence length="421" mass="47150">MKRGRHLDQNKHLNVLDVHIVHVVHVVIPLPPVKGNLHYRLHRKKVFDWNLRHVFSKNIRFFRCFSTLLELAGLAAGLQFGVLSETIQDICRPRSWQHRSILRRNSSLNPFISFTFCLLQTRKKPVAARLPHFSPKQIANSMQVSESSVKRWCDRGVIPTVRTIGGHRRITLDGLQQFLRETGQTLVHPEAIGLPSLCQCRRTEIPGAKDPEQRSFRSALAEGDEQTCRAVLRARVAGGASRSEAAEDLIADAMHGLGEAWDCKEIDIYQERRACDICQRLMMEMRNEIGPVSADAPVAVGGSPEDDHYQLPTAMVELALREIGWNAINLGSNLPLDSFRQAAHDQNAKLVWLSVSALEDPARFIVAENRLAGSLGEQVSLFVGGRVIDESLRSKLRYTACCGSVRELVQLAGMTQAGIRR</sequence>
<dbReference type="SUPFAM" id="SSF52242">
    <property type="entry name" value="Cobalamin (vitamin B12)-binding domain"/>
    <property type="match status" value="1"/>
</dbReference>
<proteinExistence type="predicted"/>
<dbReference type="Pfam" id="PF12728">
    <property type="entry name" value="HTH_17"/>
    <property type="match status" value="1"/>
</dbReference>
<dbReference type="EMBL" id="SJPV01000001">
    <property type="protein sequence ID" value="TWU41918.1"/>
    <property type="molecule type" value="Genomic_DNA"/>
</dbReference>
<dbReference type="SUPFAM" id="SSF46955">
    <property type="entry name" value="Putative DNA-binding domain"/>
    <property type="match status" value="1"/>
</dbReference>
<feature type="domain" description="B12-binding N-terminal" evidence="1">
    <location>
        <begin position="214"/>
        <end position="282"/>
    </location>
</feature>
<dbReference type="AlphaFoldDB" id="A0A5C6DZ43"/>
<organism evidence="3 4">
    <name type="scientific">Novipirellula artificiosorum</name>
    <dbReference type="NCBI Taxonomy" id="2528016"/>
    <lineage>
        <taxon>Bacteria</taxon>
        <taxon>Pseudomonadati</taxon>
        <taxon>Planctomycetota</taxon>
        <taxon>Planctomycetia</taxon>
        <taxon>Pirellulales</taxon>
        <taxon>Pirellulaceae</taxon>
        <taxon>Novipirellula</taxon>
    </lineage>
</organism>
<dbReference type="InterPro" id="IPR041657">
    <property type="entry name" value="HTH_17"/>
</dbReference>
<dbReference type="InterPro" id="IPR036594">
    <property type="entry name" value="Meth_synthase_dom"/>
</dbReference>
<evidence type="ECO:0000259" key="1">
    <source>
        <dbReference type="Pfam" id="PF02607"/>
    </source>
</evidence>
<gene>
    <name evidence="3" type="ORF">Poly41_02110</name>
</gene>
<dbReference type="Proteomes" id="UP000319143">
    <property type="component" value="Unassembled WGS sequence"/>
</dbReference>
<dbReference type="Pfam" id="PF02607">
    <property type="entry name" value="B12-binding_2"/>
    <property type="match status" value="1"/>
</dbReference>
<dbReference type="Gene3D" id="1.10.1660.10">
    <property type="match status" value="1"/>
</dbReference>
<dbReference type="InterPro" id="IPR009061">
    <property type="entry name" value="DNA-bd_dom_put_sf"/>
</dbReference>
<dbReference type="InterPro" id="IPR003759">
    <property type="entry name" value="Cbl-bd_cap"/>
</dbReference>
<name>A0A5C6DZ43_9BACT</name>
<dbReference type="Gene3D" id="1.10.1240.10">
    <property type="entry name" value="Methionine synthase domain"/>
    <property type="match status" value="1"/>
</dbReference>